<proteinExistence type="predicted"/>
<dbReference type="EMBL" id="JAQMTI010000256">
    <property type="protein sequence ID" value="MDB9443628.1"/>
    <property type="molecule type" value="Genomic_DNA"/>
</dbReference>
<gene>
    <name evidence="3" type="ORF">PN497_20065</name>
</gene>
<protein>
    <submittedName>
        <fullName evidence="3">Uncharacterized protein</fullName>
    </submittedName>
</protein>
<dbReference type="RefSeq" id="WP_272110783.1">
    <property type="nucleotide sequence ID" value="NZ_JAQMTI010000256.1"/>
</dbReference>
<feature type="region of interest" description="Disordered" evidence="2">
    <location>
        <begin position="196"/>
        <end position="215"/>
    </location>
</feature>
<reference evidence="3 4" key="1">
    <citation type="submission" date="2023-01" db="EMBL/GenBank/DDBJ databases">
        <title>Genomes from the Australian National Cyanobacteria Reference Collection.</title>
        <authorList>
            <person name="Willis A."/>
            <person name="Lee E.M.F."/>
        </authorList>
    </citation>
    <scope>NUCLEOTIDE SEQUENCE [LARGE SCALE GENOMIC DNA]</scope>
    <source>
        <strain evidence="3 4">CS-549</strain>
    </source>
</reference>
<dbReference type="Proteomes" id="UP001211711">
    <property type="component" value="Unassembled WGS sequence"/>
</dbReference>
<comment type="caution">
    <text evidence="3">The sequence shown here is derived from an EMBL/GenBank/DDBJ whole genome shotgun (WGS) entry which is preliminary data.</text>
</comment>
<evidence type="ECO:0000256" key="1">
    <source>
        <dbReference type="SAM" id="Coils"/>
    </source>
</evidence>
<evidence type="ECO:0000313" key="3">
    <source>
        <dbReference type="EMBL" id="MDB9443628.1"/>
    </source>
</evidence>
<organism evidence="3 4">
    <name type="scientific">Sphaerospermopsis kisseleviana CS-549</name>
    <dbReference type="NCBI Taxonomy" id="3021783"/>
    <lineage>
        <taxon>Bacteria</taxon>
        <taxon>Bacillati</taxon>
        <taxon>Cyanobacteriota</taxon>
        <taxon>Cyanophyceae</taxon>
        <taxon>Nostocales</taxon>
        <taxon>Aphanizomenonaceae</taxon>
        <taxon>Sphaerospermopsis</taxon>
        <taxon>Sphaerospermopsis kisseleviana</taxon>
    </lineage>
</organism>
<keyword evidence="1" id="KW-0175">Coiled coil</keyword>
<feature type="coiled-coil region" evidence="1">
    <location>
        <begin position="6"/>
        <end position="64"/>
    </location>
</feature>
<name>A0ABT4ZW30_9CYAN</name>
<keyword evidence="4" id="KW-1185">Reference proteome</keyword>
<evidence type="ECO:0000256" key="2">
    <source>
        <dbReference type="SAM" id="MobiDB-lite"/>
    </source>
</evidence>
<sequence>MGTNLNKVLMMNLQELELAIAEANQKIEEIKAELLAAKQAKKELEKKQKTIKKNIDKAAKLINQTSELSGTSHDDVIGAIKTELDNHIAETANPVDTDSAITTADPAASDAHLTQATDSLKHLQPQNADDNAHDTQLNPIKEELETRLTLLTLGERAIIAKNLNLKNSSELYNYLADANKQEIDILVRELEEIPPKNAPKITPNLPQKHIHQLAA</sequence>
<accession>A0ABT4ZW30</accession>
<evidence type="ECO:0000313" key="4">
    <source>
        <dbReference type="Proteomes" id="UP001211711"/>
    </source>
</evidence>